<dbReference type="Gene3D" id="1.10.101.10">
    <property type="entry name" value="PGBD-like superfamily/PGBD"/>
    <property type="match status" value="1"/>
</dbReference>
<dbReference type="AlphaFoldDB" id="A0A6G6WJ83"/>
<dbReference type="InterPro" id="IPR036366">
    <property type="entry name" value="PGBDSf"/>
</dbReference>
<evidence type="ECO:0000313" key="2">
    <source>
        <dbReference type="Proteomes" id="UP000502996"/>
    </source>
</evidence>
<gene>
    <name evidence="1" type="ORF">G5V58_23405</name>
</gene>
<dbReference type="RefSeq" id="WP_165237738.1">
    <property type="nucleotide sequence ID" value="NZ_CP049257.1"/>
</dbReference>
<keyword evidence="2" id="KW-1185">Reference proteome</keyword>
<dbReference type="EMBL" id="CP049257">
    <property type="protein sequence ID" value="QIG45304.1"/>
    <property type="molecule type" value="Genomic_DNA"/>
</dbReference>
<name>A0A6G6WJ83_9ACTN</name>
<reference evidence="1 2" key="1">
    <citation type="submission" date="2020-02" db="EMBL/GenBank/DDBJ databases">
        <title>Full genome sequence of Nocardioides sp. R-3366.</title>
        <authorList>
            <person name="Im W.-T."/>
        </authorList>
    </citation>
    <scope>NUCLEOTIDE SEQUENCE [LARGE SCALE GENOMIC DNA]</scope>
    <source>
        <strain evidence="1 2">R-3366</strain>
    </source>
</reference>
<dbReference type="Proteomes" id="UP000502996">
    <property type="component" value="Chromosome"/>
</dbReference>
<dbReference type="KEGG" id="nano:G5V58_23405"/>
<evidence type="ECO:0000313" key="1">
    <source>
        <dbReference type="EMBL" id="QIG45304.1"/>
    </source>
</evidence>
<protein>
    <submittedName>
        <fullName evidence="1">Uncharacterized protein</fullName>
    </submittedName>
</protein>
<organism evidence="1 2">
    <name type="scientific">Nocardioides anomalus</name>
    <dbReference type="NCBI Taxonomy" id="2712223"/>
    <lineage>
        <taxon>Bacteria</taxon>
        <taxon>Bacillati</taxon>
        <taxon>Actinomycetota</taxon>
        <taxon>Actinomycetes</taxon>
        <taxon>Propionibacteriales</taxon>
        <taxon>Nocardioidaceae</taxon>
        <taxon>Nocardioides</taxon>
    </lineage>
</organism>
<accession>A0A6G6WJ83</accession>
<proteinExistence type="predicted"/>
<sequence length="246" mass="26057">MRSRVVAPLLAAVLGIGGGVTTALVVDDGGGDEPAASSFNDPLHLRIPQVDQADCTGQALLIVGYGDTAAPLSNAVANASSSKGLRYLRTDSSCPTVMGPEGKDPPKYAVYRGPYDSKQDPCEVRMSGTEVNSFVTVLSSGNEQLVKCPCEIPSSEAPALELGMAVTTESKVWVRALQAMFSDDAQLHPQRGAFPGDQITGIFDDPTSARVAEYQDDAPGQVTERGAVDTATWSLLTLRLCRNYEY</sequence>